<gene>
    <name evidence="2" type="ordered locus">AMIS_27370</name>
</gene>
<dbReference type="STRING" id="512565.AMIS_27370"/>
<keyword evidence="2" id="KW-0560">Oxidoreductase</keyword>
<dbReference type="GO" id="GO:0071949">
    <property type="term" value="F:FAD binding"/>
    <property type="evidence" value="ECO:0007669"/>
    <property type="project" value="InterPro"/>
</dbReference>
<dbReference type="PATRIC" id="fig|512565.3.peg.2738"/>
<dbReference type="PRINTS" id="PR00420">
    <property type="entry name" value="RNGMNOXGNASE"/>
</dbReference>
<evidence type="ECO:0000313" key="3">
    <source>
        <dbReference type="Proteomes" id="UP000007882"/>
    </source>
</evidence>
<feature type="domain" description="FAD-binding" evidence="1">
    <location>
        <begin position="2"/>
        <end position="326"/>
    </location>
</feature>
<accession>I0H4M0</accession>
<dbReference type="HOGENOM" id="CLU_009665_1_0_11"/>
<evidence type="ECO:0000313" key="2">
    <source>
        <dbReference type="EMBL" id="BAL87957.1"/>
    </source>
</evidence>
<dbReference type="EMBL" id="AP012319">
    <property type="protein sequence ID" value="BAL87957.1"/>
    <property type="molecule type" value="Genomic_DNA"/>
</dbReference>
<dbReference type="OrthoDB" id="3356051at2"/>
<dbReference type="Proteomes" id="UP000007882">
    <property type="component" value="Chromosome"/>
</dbReference>
<dbReference type="RefSeq" id="WP_014442852.1">
    <property type="nucleotide sequence ID" value="NC_017093.1"/>
</dbReference>
<proteinExistence type="predicted"/>
<name>I0H4M0_ACTM4</name>
<dbReference type="eggNOG" id="COG0654">
    <property type="taxonomic scope" value="Bacteria"/>
</dbReference>
<dbReference type="Pfam" id="PF01494">
    <property type="entry name" value="FAD_binding_3"/>
    <property type="match status" value="1"/>
</dbReference>
<dbReference type="InterPro" id="IPR036188">
    <property type="entry name" value="FAD/NAD-bd_sf"/>
</dbReference>
<protein>
    <submittedName>
        <fullName evidence="2">Putative FAD-dependent monooxygenase</fullName>
    </submittedName>
</protein>
<keyword evidence="2" id="KW-0503">Monooxygenase</keyword>
<dbReference type="Gene3D" id="3.50.50.60">
    <property type="entry name" value="FAD/NAD(P)-binding domain"/>
    <property type="match status" value="1"/>
</dbReference>
<dbReference type="Gene3D" id="3.30.9.10">
    <property type="entry name" value="D-Amino Acid Oxidase, subunit A, domain 2"/>
    <property type="match status" value="1"/>
</dbReference>
<dbReference type="PANTHER" id="PTHR46865">
    <property type="entry name" value="OXIDOREDUCTASE-RELATED"/>
    <property type="match status" value="1"/>
</dbReference>
<sequence length="383" mass="41419">MRVLVVGAGIAGSVASLSMRQAGHEVTVVDAIAEPYRGGYQIQLDQTARQLLEGLGAGDVVAEVSAASPDIRILRKGRSLGRLRPVGYRLARRGELVSAVSRYAATVVPVRFGCRLASIEQRAEQVVAHFDDGTSDTFDLIVGADGLRSTVRRLVFGADDPFFYRNGYRSVWIDVPADAAQHEGADLLAGPGATAQIFPYPGKEEVLLLTSLSTGEYRSETGRLLPGVRQLLNANGPRFNGLRDYTHIVDPDRIRVTRFTQVRMPRWHAGRVVLIGDAAHCVDPLSGSGVHASLLSARTLADELRTTPRNLEAALCRYEARVRPSVKLLQHATAGLLEGLIGRHLRERLGAIPELLRATANAIPATIPRSRSLNRGNLAGINP</sequence>
<dbReference type="KEGG" id="ams:AMIS_27370"/>
<dbReference type="SUPFAM" id="SSF51905">
    <property type="entry name" value="FAD/NAD(P)-binding domain"/>
    <property type="match status" value="1"/>
</dbReference>
<reference evidence="2 3" key="1">
    <citation type="submission" date="2012-02" db="EMBL/GenBank/DDBJ databases">
        <title>Complete genome sequence of Actinoplanes missouriensis 431 (= NBRC 102363).</title>
        <authorList>
            <person name="Ohnishi Y."/>
            <person name="Ishikawa J."/>
            <person name="Sekine M."/>
            <person name="Hosoyama A."/>
            <person name="Harada T."/>
            <person name="Narita H."/>
            <person name="Hata T."/>
            <person name="Konno Y."/>
            <person name="Tutikane K."/>
            <person name="Fujita N."/>
            <person name="Horinouchi S."/>
            <person name="Hayakawa M."/>
        </authorList>
    </citation>
    <scope>NUCLEOTIDE SEQUENCE [LARGE SCALE GENOMIC DNA]</scope>
    <source>
        <strain evidence="3">ATCC 14538 / DSM 43046 / CBS 188.64 / JCM 3121 / NBRC 102363 / NCIMB 12654 / NRRL B-3342 / UNCC 431</strain>
    </source>
</reference>
<keyword evidence="3" id="KW-1185">Reference proteome</keyword>
<dbReference type="InterPro" id="IPR051704">
    <property type="entry name" value="FAD_aromatic-hydroxylase"/>
</dbReference>
<dbReference type="GO" id="GO:0004497">
    <property type="term" value="F:monooxygenase activity"/>
    <property type="evidence" value="ECO:0007669"/>
    <property type="project" value="UniProtKB-KW"/>
</dbReference>
<dbReference type="AlphaFoldDB" id="I0H4M0"/>
<organism evidence="2 3">
    <name type="scientific">Actinoplanes missouriensis (strain ATCC 14538 / DSM 43046 / CBS 188.64 / JCM 3121 / NBRC 102363 / NCIMB 12654 / NRRL B-3342 / UNCC 431)</name>
    <dbReference type="NCBI Taxonomy" id="512565"/>
    <lineage>
        <taxon>Bacteria</taxon>
        <taxon>Bacillati</taxon>
        <taxon>Actinomycetota</taxon>
        <taxon>Actinomycetes</taxon>
        <taxon>Micromonosporales</taxon>
        <taxon>Micromonosporaceae</taxon>
        <taxon>Actinoplanes</taxon>
    </lineage>
</organism>
<evidence type="ECO:0000259" key="1">
    <source>
        <dbReference type="Pfam" id="PF01494"/>
    </source>
</evidence>
<dbReference type="InterPro" id="IPR002938">
    <property type="entry name" value="FAD-bd"/>
</dbReference>